<keyword evidence="4" id="KW-1185">Reference proteome</keyword>
<dbReference type="EMBL" id="PJND01000008">
    <property type="protein sequence ID" value="PKW20952.1"/>
    <property type="molecule type" value="Genomic_DNA"/>
</dbReference>
<gene>
    <name evidence="2" type="ORF">B0G92_2232</name>
    <name evidence="3" type="ORF">CLV50_1818</name>
</gene>
<accession>A0A497UW83</accession>
<feature type="signal peptide" evidence="1">
    <location>
        <begin position="1"/>
        <end position="21"/>
    </location>
</feature>
<evidence type="ECO:0008006" key="6">
    <source>
        <dbReference type="Google" id="ProtNLM"/>
    </source>
</evidence>
<protein>
    <recommendedName>
        <fullName evidence="6">Outer membrane lipoprotein-sorting protein</fullName>
    </recommendedName>
</protein>
<evidence type="ECO:0000313" key="2">
    <source>
        <dbReference type="EMBL" id="PKW20952.1"/>
    </source>
</evidence>
<dbReference type="InterPro" id="IPR021457">
    <property type="entry name" value="DUF3108"/>
</dbReference>
<comment type="caution">
    <text evidence="3">The sequence shown here is derived from an EMBL/GenBank/DDBJ whole genome shotgun (WGS) entry which is preliminary data.</text>
</comment>
<feature type="chain" id="PRO_5019823997" description="Outer membrane lipoprotein-sorting protein" evidence="1">
    <location>
        <begin position="22"/>
        <end position="243"/>
    </location>
</feature>
<keyword evidence="1" id="KW-0732">Signal</keyword>
<dbReference type="Proteomes" id="UP000233767">
    <property type="component" value="Unassembled WGS sequence"/>
</dbReference>
<reference evidence="2 4" key="1">
    <citation type="submission" date="2017-12" db="EMBL/GenBank/DDBJ databases">
        <title>Genomic Encyclopedia of Type Strains, Phase III (KMG-III): the genomes of soil and plant-associated and newly described type strains.</title>
        <authorList>
            <person name="Whitman W."/>
        </authorList>
    </citation>
    <scope>NUCLEOTIDE SEQUENCE [LARGE SCALE GENOMIC DNA]</scope>
    <source>
        <strain evidence="2 4">IP-10</strain>
    </source>
</reference>
<dbReference type="Proteomes" id="UP000275027">
    <property type="component" value="Unassembled WGS sequence"/>
</dbReference>
<reference evidence="3 5" key="2">
    <citation type="submission" date="2018-10" db="EMBL/GenBank/DDBJ databases">
        <title>Genomic Encyclopedia of Archaeal and Bacterial Type Strains, Phase II (KMG-II): from individual species to whole genera.</title>
        <authorList>
            <person name="Goeker M."/>
        </authorList>
    </citation>
    <scope>NUCLEOTIDE SEQUENCE [LARGE SCALE GENOMIC DNA]</scope>
    <source>
        <strain evidence="3 5">DSM 21886</strain>
    </source>
</reference>
<organism evidence="3 5">
    <name type="scientific">Flavobacterium lindanitolerans</name>
    <dbReference type="NCBI Taxonomy" id="428988"/>
    <lineage>
        <taxon>Bacteria</taxon>
        <taxon>Pseudomonadati</taxon>
        <taxon>Bacteroidota</taxon>
        <taxon>Flavobacteriia</taxon>
        <taxon>Flavobacteriales</taxon>
        <taxon>Flavobacteriaceae</taxon>
        <taxon>Flavobacterium</taxon>
    </lineage>
</organism>
<evidence type="ECO:0000256" key="1">
    <source>
        <dbReference type="SAM" id="SignalP"/>
    </source>
</evidence>
<dbReference type="EMBL" id="RCCB01000011">
    <property type="protein sequence ID" value="RLJ30409.1"/>
    <property type="molecule type" value="Genomic_DNA"/>
</dbReference>
<proteinExistence type="predicted"/>
<evidence type="ECO:0000313" key="3">
    <source>
        <dbReference type="EMBL" id="RLJ30409.1"/>
    </source>
</evidence>
<dbReference type="AlphaFoldDB" id="A0A497UW83"/>
<evidence type="ECO:0000313" key="4">
    <source>
        <dbReference type="Proteomes" id="UP000233767"/>
    </source>
</evidence>
<evidence type="ECO:0000313" key="5">
    <source>
        <dbReference type="Proteomes" id="UP000275027"/>
    </source>
</evidence>
<sequence length="243" mass="28294">MTTQYLVFIILFALQYTGLNAQTDLQTPLRNEINSKLINNEQYTMDWYTMREDKKIMIAKIFTEIKKSKSEVLITTKVKMVNSTSDWIDSTRAKLPNLLPIAHSSFNGQRDMVLQFGKTITGYYLRKPTNEKTEINEMAEGSYFDSNIYPQLIRWLPLKENYKTSISIFDYNPQAGKGIMKAHIKNTRKDIYKDKDVWTVEVTDDITDNQSTVIFYIDSKTRKLLGQEINMGARKMFMELSAD</sequence>
<name>A0A497UW83_9FLAO</name>
<dbReference type="Pfam" id="PF11306">
    <property type="entry name" value="DUF3108"/>
    <property type="match status" value="1"/>
</dbReference>
<dbReference type="RefSeq" id="WP_101472230.1">
    <property type="nucleotide sequence ID" value="NZ_PJND01000008.1"/>
</dbReference>